<dbReference type="PANTHER" id="PTHR11461">
    <property type="entry name" value="SERINE PROTEASE INHIBITOR, SERPIN"/>
    <property type="match status" value="1"/>
</dbReference>
<dbReference type="FunFam" id="2.10.310.10:FF:000001">
    <property type="entry name" value="Serpin family A member 1"/>
    <property type="match status" value="1"/>
</dbReference>
<evidence type="ECO:0000256" key="12">
    <source>
        <dbReference type="SAM" id="MobiDB-lite"/>
    </source>
</evidence>
<dbReference type="PROSITE" id="PS00284">
    <property type="entry name" value="SERPIN"/>
    <property type="match status" value="2"/>
</dbReference>
<evidence type="ECO:0000256" key="2">
    <source>
        <dbReference type="ARBA" id="ARBA00006426"/>
    </source>
</evidence>
<dbReference type="EMBL" id="JAUPFM010000002">
    <property type="protein sequence ID" value="KAK2858637.1"/>
    <property type="molecule type" value="Genomic_DNA"/>
</dbReference>
<feature type="domain" description="Serpin" evidence="13">
    <location>
        <begin position="494"/>
        <end position="857"/>
    </location>
</feature>
<keyword evidence="4" id="KW-0646">Protease inhibitor</keyword>
<feature type="region of interest" description="Disordered" evidence="12">
    <location>
        <begin position="67"/>
        <end position="91"/>
    </location>
</feature>
<protein>
    <recommendedName>
        <fullName evidence="10">Leukocyte elastase inhibitor</fullName>
    </recommendedName>
    <alternativeName>
        <fullName evidence="11">Serpin B1</fullName>
    </alternativeName>
    <alternativeName>
        <fullName evidence="8">Serpin B6</fullName>
    </alternativeName>
</protein>
<dbReference type="SUPFAM" id="SSF56574">
    <property type="entry name" value="Serpins"/>
    <property type="match status" value="2"/>
</dbReference>
<evidence type="ECO:0000313" key="14">
    <source>
        <dbReference type="EMBL" id="KAK2858637.1"/>
    </source>
</evidence>
<keyword evidence="5" id="KW-0722">Serine protease inhibitor</keyword>
<keyword evidence="15" id="KW-1185">Reference proteome</keyword>
<comment type="subcellular location">
    <subcellularLocation>
        <location evidence="1">Cytoplasm</location>
    </subcellularLocation>
</comment>
<dbReference type="InterPro" id="IPR023796">
    <property type="entry name" value="Serpin_dom"/>
</dbReference>
<comment type="function">
    <text evidence="9">Regulates the activity of the neutrophil proteases.</text>
</comment>
<proteinExistence type="inferred from homology"/>
<accession>A0AA88NHH5</accession>
<evidence type="ECO:0000256" key="5">
    <source>
        <dbReference type="ARBA" id="ARBA00022900"/>
    </source>
</evidence>
<evidence type="ECO:0000256" key="11">
    <source>
        <dbReference type="ARBA" id="ARBA00079383"/>
    </source>
</evidence>
<evidence type="ECO:0000256" key="7">
    <source>
        <dbReference type="ARBA" id="ARBA00038828"/>
    </source>
</evidence>
<keyword evidence="3" id="KW-0963">Cytoplasm</keyword>
<reference evidence="14" key="1">
    <citation type="submission" date="2023-07" db="EMBL/GenBank/DDBJ databases">
        <title>Chromosome-level Genome Assembly of Striped Snakehead (Channa striata).</title>
        <authorList>
            <person name="Liu H."/>
        </authorList>
    </citation>
    <scope>NUCLEOTIDE SEQUENCE</scope>
    <source>
        <strain evidence="14">Gz</strain>
        <tissue evidence="14">Muscle</tissue>
    </source>
</reference>
<dbReference type="AlphaFoldDB" id="A0AA88NHH5"/>
<dbReference type="InterPro" id="IPR023795">
    <property type="entry name" value="Serpin_CS"/>
</dbReference>
<dbReference type="InterPro" id="IPR000215">
    <property type="entry name" value="Serpin_fam"/>
</dbReference>
<feature type="domain" description="Serpin" evidence="13">
    <location>
        <begin position="16"/>
        <end position="438"/>
    </location>
</feature>
<dbReference type="SMART" id="SM00093">
    <property type="entry name" value="SERPIN"/>
    <property type="match status" value="2"/>
</dbReference>
<dbReference type="Gene3D" id="3.30.497.10">
    <property type="entry name" value="Antithrombin, subunit I, domain 2"/>
    <property type="match status" value="2"/>
</dbReference>
<comment type="caution">
    <text evidence="14">The sequence shown here is derived from an EMBL/GenBank/DDBJ whole genome shotgun (WGS) entry which is preliminary data.</text>
</comment>
<dbReference type="InterPro" id="IPR036186">
    <property type="entry name" value="Serpin_sf"/>
</dbReference>
<dbReference type="Gene3D" id="1.10.287.580">
    <property type="entry name" value="Helix hairpin bin"/>
    <property type="match status" value="1"/>
</dbReference>
<dbReference type="GO" id="GO:0005615">
    <property type="term" value="C:extracellular space"/>
    <property type="evidence" value="ECO:0007669"/>
    <property type="project" value="InterPro"/>
</dbReference>
<evidence type="ECO:0000259" key="13">
    <source>
        <dbReference type="SMART" id="SM00093"/>
    </source>
</evidence>
<evidence type="ECO:0000256" key="6">
    <source>
        <dbReference type="ARBA" id="ARBA00022990"/>
    </source>
</evidence>
<sequence>MASSSCLSKANTSFCLDMSTKLSEHDKTANIFYSPFSISSALAMVMLGTRGNTATQMSEVLHFNEAQQPNEEEDQQQKQAGMPSAMQSQMQTRMQMRTQIQQSSRLPQYLLKCLKPQDCQEMDGIHVHFAQLLNMFNKSDAPYSLSVASRLYGEKSYQFIEDFLAKSKKHYKAELESVDFKTHAEQARVNINGWVEKQTQGKIKDILAQGVVDSMTRLVLVNAIYFKGKWNKQFDEKCTVDAQFRINKNDTKSVKMMCQTGKFRLASIPDAACQILEMPYKGQELSMIIFLPSEIEDDTTGLEKLEKELTYEKFVEWTHPAKMQQTEVEVNFPRFKMETKYDLNEVLKSMGMVDVFDDSKCDLSGMSPANDLALSKVVHRAYVEVNEEGTEAAAATAVTITACALIIPATFIADHPFLFFIRHNPTKSVLFAGRYCSPEHHHQVSLQSIEVHIQGVKSLRILLGGECGSFRAQVSDNKMASSTPLSKANTSFSLALFKKLDQHDKTANIFYSPFSISSALAMVMLGSRGDTATQMSECLKTQDCHDDVHASFAQLLNELNKPDAPYSLNVANRLYGEKSYQFVEDFLVKTRKYYAAELEPVDFKNSSEAARVNINNWVEKRHKDVLVKGVVDNMTRMVLVNAIYFKGNWNKQFQETATRDAQFRINKNETKPVKMMHQKSKFPFTYISEASCQILEMPYKGKELSMLIFLPTNIDDNSMGLEKLEKELTYENFVEWTRPDMMNEVEVQVGLPRFKMEVKYDMKNVLVSMGMVDAFNQAKSDFSGMSPANDLFLSKVVHKAFVEVNEEGTEAAAATAAIMMLRCAFPTTTFIADHPFLFVIRHNATMSVLFVGRYCSPQ</sequence>
<evidence type="ECO:0000256" key="8">
    <source>
        <dbReference type="ARBA" id="ARBA00039202"/>
    </source>
</evidence>
<evidence type="ECO:0000256" key="3">
    <source>
        <dbReference type="ARBA" id="ARBA00022490"/>
    </source>
</evidence>
<dbReference type="FunFam" id="3.30.497.10:FF:000001">
    <property type="entry name" value="Serine protease inhibitor"/>
    <property type="match status" value="1"/>
</dbReference>
<comment type="subunit">
    <text evidence="7">Forms a complex with the monomeric form of beta-tryptase.</text>
</comment>
<comment type="similarity">
    <text evidence="2">Belongs to the serpin family. Ov-serpin subfamily.</text>
</comment>
<keyword evidence="6" id="KW-0007">Acetylation</keyword>
<dbReference type="GO" id="GO:0005737">
    <property type="term" value="C:cytoplasm"/>
    <property type="evidence" value="ECO:0007669"/>
    <property type="project" value="UniProtKB-SubCell"/>
</dbReference>
<evidence type="ECO:0000256" key="4">
    <source>
        <dbReference type="ARBA" id="ARBA00022690"/>
    </source>
</evidence>
<dbReference type="Proteomes" id="UP001187415">
    <property type="component" value="Unassembled WGS sequence"/>
</dbReference>
<evidence type="ECO:0000256" key="10">
    <source>
        <dbReference type="ARBA" id="ARBA00073281"/>
    </source>
</evidence>
<dbReference type="GO" id="GO:0004867">
    <property type="term" value="F:serine-type endopeptidase inhibitor activity"/>
    <property type="evidence" value="ECO:0007669"/>
    <property type="project" value="UniProtKB-KW"/>
</dbReference>
<dbReference type="FunFam" id="2.30.39.10:FF:000014">
    <property type="entry name" value="Serpin family B member 9"/>
    <property type="match status" value="2"/>
</dbReference>
<dbReference type="InterPro" id="IPR042178">
    <property type="entry name" value="Serpin_sf_1"/>
</dbReference>
<dbReference type="Gene3D" id="2.30.39.10">
    <property type="entry name" value="Alpha-1-antitrypsin, domain 1"/>
    <property type="match status" value="2"/>
</dbReference>
<evidence type="ECO:0000256" key="1">
    <source>
        <dbReference type="ARBA" id="ARBA00004496"/>
    </source>
</evidence>
<evidence type="ECO:0000313" key="15">
    <source>
        <dbReference type="Proteomes" id="UP001187415"/>
    </source>
</evidence>
<organism evidence="14 15">
    <name type="scientific">Channa striata</name>
    <name type="common">Snakehead murrel</name>
    <name type="synonym">Ophicephalus striatus</name>
    <dbReference type="NCBI Taxonomy" id="64152"/>
    <lineage>
        <taxon>Eukaryota</taxon>
        <taxon>Metazoa</taxon>
        <taxon>Chordata</taxon>
        <taxon>Craniata</taxon>
        <taxon>Vertebrata</taxon>
        <taxon>Euteleostomi</taxon>
        <taxon>Actinopterygii</taxon>
        <taxon>Neopterygii</taxon>
        <taxon>Teleostei</taxon>
        <taxon>Neoteleostei</taxon>
        <taxon>Acanthomorphata</taxon>
        <taxon>Anabantaria</taxon>
        <taxon>Anabantiformes</taxon>
        <taxon>Channoidei</taxon>
        <taxon>Channidae</taxon>
        <taxon>Channa</taxon>
    </lineage>
</organism>
<gene>
    <name evidence="14" type="ORF">Q5P01_003257</name>
</gene>
<evidence type="ECO:0000256" key="9">
    <source>
        <dbReference type="ARBA" id="ARBA00059846"/>
    </source>
</evidence>
<dbReference type="InterPro" id="IPR042185">
    <property type="entry name" value="Serpin_sf_2"/>
</dbReference>
<dbReference type="Pfam" id="PF00079">
    <property type="entry name" value="Serpin"/>
    <property type="match status" value="2"/>
</dbReference>
<name>A0AA88NHH5_CHASR</name>
<dbReference type="CDD" id="cd19956">
    <property type="entry name" value="serpinB"/>
    <property type="match status" value="2"/>
</dbReference>
<dbReference type="PANTHER" id="PTHR11461:SF204">
    <property type="entry name" value="SERPIN B6"/>
    <property type="match status" value="1"/>
</dbReference>